<dbReference type="EMBL" id="CP134186">
    <property type="protein sequence ID" value="WPA99488.1"/>
    <property type="molecule type" value="Genomic_DNA"/>
</dbReference>
<feature type="compositionally biased region" description="Acidic residues" evidence="2">
    <location>
        <begin position="843"/>
        <end position="852"/>
    </location>
</feature>
<feature type="region of interest" description="Disordered" evidence="2">
    <location>
        <begin position="50"/>
        <end position="69"/>
    </location>
</feature>
<name>A0ABZ0NIW7_CERBT</name>
<feature type="compositionally biased region" description="Polar residues" evidence="2">
    <location>
        <begin position="158"/>
        <end position="172"/>
    </location>
</feature>
<feature type="compositionally biased region" description="Acidic residues" evidence="2">
    <location>
        <begin position="727"/>
        <end position="736"/>
    </location>
</feature>
<feature type="region of interest" description="Disordered" evidence="2">
    <location>
        <begin position="502"/>
        <end position="852"/>
    </location>
</feature>
<proteinExistence type="predicted"/>
<feature type="compositionally biased region" description="Polar residues" evidence="2">
    <location>
        <begin position="672"/>
        <end position="693"/>
    </location>
</feature>
<feature type="compositionally biased region" description="Basic and acidic residues" evidence="2">
    <location>
        <begin position="635"/>
        <end position="649"/>
    </location>
</feature>
<evidence type="ECO:0008006" key="5">
    <source>
        <dbReference type="Google" id="ProtNLM"/>
    </source>
</evidence>
<gene>
    <name evidence="3" type="ORF">RHO25_004106</name>
</gene>
<evidence type="ECO:0000256" key="2">
    <source>
        <dbReference type="SAM" id="MobiDB-lite"/>
    </source>
</evidence>
<accession>A0ABZ0NIW7</accession>
<feature type="compositionally biased region" description="Polar residues" evidence="2">
    <location>
        <begin position="325"/>
        <end position="348"/>
    </location>
</feature>
<feature type="compositionally biased region" description="Low complexity" evidence="2">
    <location>
        <begin position="352"/>
        <end position="366"/>
    </location>
</feature>
<feature type="compositionally biased region" description="Basic and acidic residues" evidence="2">
    <location>
        <begin position="509"/>
        <end position="531"/>
    </location>
</feature>
<evidence type="ECO:0000313" key="3">
    <source>
        <dbReference type="EMBL" id="WPA99488.1"/>
    </source>
</evidence>
<keyword evidence="4" id="KW-1185">Reference proteome</keyword>
<evidence type="ECO:0000313" key="4">
    <source>
        <dbReference type="Proteomes" id="UP001302367"/>
    </source>
</evidence>
<dbReference type="Proteomes" id="UP001302367">
    <property type="component" value="Chromosome 3"/>
</dbReference>
<evidence type="ECO:0000256" key="1">
    <source>
        <dbReference type="SAM" id="Coils"/>
    </source>
</evidence>
<organism evidence="3 4">
    <name type="scientific">Cercospora beticola</name>
    <name type="common">Sugarbeet leaf spot fungus</name>
    <dbReference type="NCBI Taxonomy" id="122368"/>
    <lineage>
        <taxon>Eukaryota</taxon>
        <taxon>Fungi</taxon>
        <taxon>Dikarya</taxon>
        <taxon>Ascomycota</taxon>
        <taxon>Pezizomycotina</taxon>
        <taxon>Dothideomycetes</taxon>
        <taxon>Dothideomycetidae</taxon>
        <taxon>Mycosphaerellales</taxon>
        <taxon>Mycosphaerellaceae</taxon>
        <taxon>Cercospora</taxon>
    </lineage>
</organism>
<protein>
    <recommendedName>
        <fullName evidence="5">Nuclear RNA binding protein</fullName>
    </recommendedName>
</protein>
<feature type="region of interest" description="Disordered" evidence="2">
    <location>
        <begin position="76"/>
        <end position="182"/>
    </location>
</feature>
<feature type="coiled-coil region" evidence="1">
    <location>
        <begin position="434"/>
        <end position="461"/>
    </location>
</feature>
<dbReference type="GeneID" id="35426168"/>
<dbReference type="RefSeq" id="XP_023457347.2">
    <property type="nucleotide sequence ID" value="XM_023595033.2"/>
</dbReference>
<keyword evidence="1" id="KW-0175">Coiled coil</keyword>
<feature type="region of interest" description="Disordered" evidence="2">
    <location>
        <begin position="290"/>
        <end position="366"/>
    </location>
</feature>
<feature type="compositionally biased region" description="Polar residues" evidence="2">
    <location>
        <begin position="129"/>
        <end position="143"/>
    </location>
</feature>
<feature type="compositionally biased region" description="Basic residues" evidence="2">
    <location>
        <begin position="621"/>
        <end position="634"/>
    </location>
</feature>
<feature type="compositionally biased region" description="Basic and acidic residues" evidence="2">
    <location>
        <begin position="310"/>
        <end position="324"/>
    </location>
</feature>
<reference evidence="3 4" key="1">
    <citation type="submission" date="2023-09" db="EMBL/GenBank/DDBJ databases">
        <title>Complete-Gapless Cercospora beticola genome.</title>
        <authorList>
            <person name="Wyatt N.A."/>
            <person name="Spanner R.E."/>
            <person name="Bolton M.D."/>
        </authorList>
    </citation>
    <scope>NUCLEOTIDE SEQUENCE [LARGE SCALE GENOMIC DNA]</scope>
    <source>
        <strain evidence="3">Cb09-40</strain>
    </source>
</reference>
<feature type="compositionally biased region" description="Basic and acidic residues" evidence="2">
    <location>
        <begin position="558"/>
        <end position="582"/>
    </location>
</feature>
<sequence>MAGITRDHVLITALQDHRYSHLTTLQEMEESPPPPVPPKDAAFQLNTTTMMDLTGPPTAPASGSKRRRDAADDVNYHYGFRNDPADVSDNDRPTPSKRSRSQVRANDGYVSDTPSQKAAQLRRKKGIRNLSNLNLRHAASTSVLPRRQDSPPRESRFQEGSLTDKPSQQPPSVFTKMPRSESGNLSYVDELMADYHDGMPTPARDVQATIEHEKQIMPDRVAEINSRDGKEEEGGMFKFGKSWGSSFKPIALWNRLWNDTKEDLTRKNKLEAERKARLKAEAEAKYAQMKSAGQFVPTQATPRDSGVVVDNRESIDSYKGHSREQQSIGGASQYGNTTDTTSQAGQSREQSEQATQTPQVQQPPRTIRGRLSRMHLRKPSLGSLTGTVKRAKSDWNLAASQRESSTSVSPTKLEFDGSASILRSSASKYDLKKQDRLSKRVSNLEEKLYKARMELDNALAEASPAPKLSSKFERFTPVSSVKSSYKRSRFVPGALPTLPSERVLFPELRGPETYEETVPRAEETTRTRPEIDLNTAFDDVDEEATMRQVKASPRRTHAKDIFKKPDVPDKPISRQSNEKNRDPAPAAAKDDESDAEGDHEDNAAEVDGNKTSGNGTLMVKFKTKKTGKSKKRRSLANDDKVFQPDKVTSDDDAEWDEAAPTSTKKKRKSAGKTENSPAGKNTSSAPKPKSPQNKTTKRTTTMTRSKKKADPKTQTVEVEQEKMQITEDIEVVPSEDELARPPSSGGDDAILEPVYEEEEESTMPLQDEPPNPTATATPSKYGRHSLRSRSNSPLKRNTCALPRAGFAASSPGKNGVGQHVRSVSDGSVKLAANGAGKRGSKDEDFEWPDDVF</sequence>
<feature type="compositionally biased region" description="Basic and acidic residues" evidence="2">
    <location>
        <begin position="146"/>
        <end position="157"/>
    </location>
</feature>